<evidence type="ECO:0000313" key="11">
    <source>
        <dbReference type="EMBL" id="GGW91950.1"/>
    </source>
</evidence>
<protein>
    <submittedName>
        <fullName evidence="11">Bacteriophage N4 adsorption protein B</fullName>
    </submittedName>
</protein>
<feature type="transmembrane region" description="Helical" evidence="8">
    <location>
        <begin position="401"/>
        <end position="419"/>
    </location>
</feature>
<gene>
    <name evidence="11" type="primary">nfrB</name>
    <name evidence="11" type="ORF">GCM10007391_27750</name>
</gene>
<dbReference type="NCBIfam" id="NF011305">
    <property type="entry name" value="PRK14716.1-3"/>
    <property type="match status" value="1"/>
</dbReference>
<evidence type="ECO:0000256" key="7">
    <source>
        <dbReference type="ARBA" id="ARBA00023136"/>
    </source>
</evidence>
<evidence type="ECO:0000256" key="2">
    <source>
        <dbReference type="ARBA" id="ARBA00004881"/>
    </source>
</evidence>
<keyword evidence="7 8" id="KW-0472">Membrane</keyword>
<evidence type="ECO:0000256" key="5">
    <source>
        <dbReference type="ARBA" id="ARBA00022692"/>
    </source>
</evidence>
<organism evidence="11 12">
    <name type="scientific">Alteromonas halophila</name>
    <dbReference type="NCBI Taxonomy" id="516698"/>
    <lineage>
        <taxon>Bacteria</taxon>
        <taxon>Pseudomonadati</taxon>
        <taxon>Pseudomonadota</taxon>
        <taxon>Gammaproteobacteria</taxon>
        <taxon>Alteromonadales</taxon>
        <taxon>Alteromonadaceae</taxon>
        <taxon>Alteromonas/Salinimonas group</taxon>
        <taxon>Alteromonas</taxon>
    </lineage>
</organism>
<dbReference type="Gene3D" id="3.90.550.10">
    <property type="entry name" value="Spore Coat Polysaccharide Biosynthesis Protein SpsA, Chain A"/>
    <property type="match status" value="1"/>
</dbReference>
<dbReference type="PANTHER" id="PTHR43867:SF2">
    <property type="entry name" value="CELLULOSE SYNTHASE CATALYTIC SUBUNIT A [UDP-FORMING]"/>
    <property type="match status" value="1"/>
</dbReference>
<keyword evidence="6 8" id="KW-1133">Transmembrane helix</keyword>
<dbReference type="AlphaFoldDB" id="A0A918JP28"/>
<keyword evidence="5 8" id="KW-0812">Transmembrane</keyword>
<feature type="transmembrane region" description="Helical" evidence="8">
    <location>
        <begin position="361"/>
        <end position="381"/>
    </location>
</feature>
<dbReference type="Pfam" id="PF05157">
    <property type="entry name" value="MshEN"/>
    <property type="match status" value="1"/>
</dbReference>
<dbReference type="EMBL" id="BMXP01000008">
    <property type="protein sequence ID" value="GGW91950.1"/>
    <property type="molecule type" value="Genomic_DNA"/>
</dbReference>
<dbReference type="SUPFAM" id="SSF53448">
    <property type="entry name" value="Nucleotide-diphospho-sugar transferases"/>
    <property type="match status" value="1"/>
</dbReference>
<comment type="pathway">
    <text evidence="2">Glycan metabolism.</text>
</comment>
<evidence type="ECO:0000256" key="8">
    <source>
        <dbReference type="SAM" id="Phobius"/>
    </source>
</evidence>
<comment type="subcellular location">
    <subcellularLocation>
        <location evidence="1">Membrane</location>
        <topology evidence="1">Multi-pass membrane protein</topology>
    </subcellularLocation>
</comment>
<reference evidence="11" key="2">
    <citation type="submission" date="2020-09" db="EMBL/GenBank/DDBJ databases">
        <authorList>
            <person name="Sun Q."/>
            <person name="Kim S."/>
        </authorList>
    </citation>
    <scope>NUCLEOTIDE SEQUENCE</scope>
    <source>
        <strain evidence="11">KCTC 22164</strain>
    </source>
</reference>
<reference evidence="11" key="1">
    <citation type="journal article" date="2014" name="Int. J. Syst. Evol. Microbiol.">
        <title>Complete genome sequence of Corynebacterium casei LMG S-19264T (=DSM 44701T), isolated from a smear-ripened cheese.</title>
        <authorList>
            <consortium name="US DOE Joint Genome Institute (JGI-PGF)"/>
            <person name="Walter F."/>
            <person name="Albersmeier A."/>
            <person name="Kalinowski J."/>
            <person name="Ruckert C."/>
        </authorList>
    </citation>
    <scope>NUCLEOTIDE SEQUENCE</scope>
    <source>
        <strain evidence="11">KCTC 22164</strain>
    </source>
</reference>
<feature type="domain" description="Type II secretion system protein GspE N-terminal" evidence="9">
    <location>
        <begin position="544"/>
        <end position="625"/>
    </location>
</feature>
<feature type="domain" description="Glycosyltransferase 2-like" evidence="10">
    <location>
        <begin position="164"/>
        <end position="377"/>
    </location>
</feature>
<dbReference type="PANTHER" id="PTHR43867">
    <property type="entry name" value="CELLULOSE SYNTHASE CATALYTIC SUBUNIT A [UDP-FORMING]"/>
    <property type="match status" value="1"/>
</dbReference>
<dbReference type="InterPro" id="IPR050321">
    <property type="entry name" value="Glycosyltr_2/OpgH_subfam"/>
</dbReference>
<dbReference type="Proteomes" id="UP000631300">
    <property type="component" value="Unassembled WGS sequence"/>
</dbReference>
<evidence type="ECO:0000256" key="1">
    <source>
        <dbReference type="ARBA" id="ARBA00004141"/>
    </source>
</evidence>
<sequence>MSFVEVFTHYLFGIRYLALVLMVCMLMFALDDIFVDVYYWARRFWRRLTVYRNRDKFDENALFQKKEKPLAIMVPAWQEVGVVAKMAELAASELDYENYQIFVGTYPNDPDTQNDVDSVCQRFPNVHKVVCARPGPTSKADCLNNVIASILEFEKRTRVKFEGFILHDAEDVVSAMELRLFNYLLDRKDLIQLPVYPFSRSPWRFTAGHYLDEFSEMHGKDMVVREAMVGQVPSAGVGTCFSRRAILRLTEEGDGLTFDIQSLTEDYDIGFRMKQWGMEEIFVHFSVTDKKYATFAEQSRSRSYSGGNVVCVREYFPESLSTAVRQKSRWIVGIVFQGIQVHKWSEDWKLNYFLWRDRKGVIAHFLSFLATLVAIHVILLGLYDWLFPESYRFLSIFTNDALSVALIQINFAFFINRIFQRAIFVRRYYGITQALVSPIRLFWGNLINFLANLRAIRQVIEQGGNPRRVAWDKTEHEYPTVSDRALGQSLGSILVAKGVLTEDKINFALENRRPFERLGQALQRMQLVSADNIGKALAEQAKVEYRYIDPFAIDEALLADFSDALALKYRVLPVAKNEKGIEVASENRISPIALASLSRKLNKQVTWVMCQTGAVTLGIRYHYQGVECNPEPELNRAVEQGLFDADVAKDLKEYFYSLQIQFGDAIQQAGFIEAPVFNQIILDFDFAGDMRLGDYLVQEGVVSQDVVDSVIEQQKQRQLSIGELIDEYLLRPGAVQ</sequence>
<evidence type="ECO:0000256" key="4">
    <source>
        <dbReference type="ARBA" id="ARBA00022679"/>
    </source>
</evidence>
<accession>A0A918JP28</accession>
<dbReference type="NCBIfam" id="NF012033">
    <property type="entry name" value="PRK15489.1"/>
    <property type="match status" value="1"/>
</dbReference>
<feature type="transmembrane region" description="Helical" evidence="8">
    <location>
        <begin position="16"/>
        <end position="41"/>
    </location>
</feature>
<comment type="caution">
    <text evidence="11">The sequence shown here is derived from an EMBL/GenBank/DDBJ whole genome shotgun (WGS) entry which is preliminary data.</text>
</comment>
<dbReference type="InterPro" id="IPR029044">
    <property type="entry name" value="Nucleotide-diphossugar_trans"/>
</dbReference>
<evidence type="ECO:0000256" key="3">
    <source>
        <dbReference type="ARBA" id="ARBA00022676"/>
    </source>
</evidence>
<dbReference type="SUPFAM" id="SSF160246">
    <property type="entry name" value="EspE N-terminal domain-like"/>
    <property type="match status" value="1"/>
</dbReference>
<evidence type="ECO:0000259" key="9">
    <source>
        <dbReference type="Pfam" id="PF05157"/>
    </source>
</evidence>
<dbReference type="InterPro" id="IPR007831">
    <property type="entry name" value="T2SS_GspE_N"/>
</dbReference>
<keyword evidence="3" id="KW-0328">Glycosyltransferase</keyword>
<dbReference type="GO" id="GO:0016020">
    <property type="term" value="C:membrane"/>
    <property type="evidence" value="ECO:0007669"/>
    <property type="project" value="UniProtKB-SubCell"/>
</dbReference>
<keyword evidence="12" id="KW-1185">Reference proteome</keyword>
<dbReference type="InterPro" id="IPR001173">
    <property type="entry name" value="Glyco_trans_2-like"/>
</dbReference>
<evidence type="ECO:0000256" key="6">
    <source>
        <dbReference type="ARBA" id="ARBA00022989"/>
    </source>
</evidence>
<dbReference type="RefSeq" id="WP_189407459.1">
    <property type="nucleotide sequence ID" value="NZ_BMXP01000008.1"/>
</dbReference>
<proteinExistence type="predicted"/>
<dbReference type="InterPro" id="IPR037257">
    <property type="entry name" value="T2SS_E_N_sf"/>
</dbReference>
<keyword evidence="4" id="KW-0808">Transferase</keyword>
<name>A0A918JP28_9ALTE</name>
<evidence type="ECO:0000313" key="12">
    <source>
        <dbReference type="Proteomes" id="UP000631300"/>
    </source>
</evidence>
<dbReference type="GO" id="GO:0016757">
    <property type="term" value="F:glycosyltransferase activity"/>
    <property type="evidence" value="ECO:0007669"/>
    <property type="project" value="UniProtKB-KW"/>
</dbReference>
<evidence type="ECO:0000259" key="10">
    <source>
        <dbReference type="Pfam" id="PF13632"/>
    </source>
</evidence>
<dbReference type="Pfam" id="PF13632">
    <property type="entry name" value="Glyco_trans_2_3"/>
    <property type="match status" value="1"/>
</dbReference>